<dbReference type="AlphaFoldDB" id="A0AAC9AXL5"/>
<proteinExistence type="predicted"/>
<evidence type="ECO:0000313" key="1">
    <source>
        <dbReference type="EMBL" id="AMU91599.1"/>
    </source>
</evidence>
<evidence type="ECO:0000313" key="2">
    <source>
        <dbReference type="Proteomes" id="UP000076088"/>
    </source>
</evidence>
<sequence>MTPQADPAYLEALWEAATPEEREEIRRLLDHDLSHHIWRAQLGRQSEAADSLAFITGYGGAAGGGKTDLIAGLSLTEHQRSAIFRHEKSQTEGIIQRLNEILGGNTGYNSQKSVWKTTVANIPRLIEFYGLADASDHQKAQGRAHDGKFYDEVTEQRESQVRFTMGWTRSKAPAQRCRVLMTMNPPTTTAGRWVIKFFGPWLNDQHPNPAAPGELRWFTTVNGNEDYECPDGRPFVLFRGEPLYDYDPREFPIEKIITPISRTFIPSRTKDNYFYVRSGYIQTLQMLPEPLRSQMLDGNFSAGVEDDEWQVIPTDWVQAAMDRWEPRPNGKGEMDSMGVDPAWGGRDNFVISPRYGAWFDDLVIIPGHEIPKETAGRVGAAKVIQHRRDRAPVHVDLLGGGLATYNALHEDQIQVVGVDWSRGSSERSADGQFEFFNLRSEQVWRMREALDPASPVPIALPPRPTLKADLCAYRWTPIKGEKRTKVKVRSKDEMKSELGRSPDEGDAVVMANIDTIKTEVVKALTKALSRTRHDPYADLHR</sequence>
<reference evidence="1 2" key="2">
    <citation type="journal article" date="2016" name="Genome Announc.">
        <title>Complete Genome Sequence of Sphingopyxis macrogoltabida Strain 203N (NBRC 111659), a Polyethylene Glycol Degrader.</title>
        <authorList>
            <person name="Ohtsubo Y."/>
            <person name="Nonoyama S."/>
            <person name="Nagata Y."/>
            <person name="Numata M."/>
            <person name="Tsuchikane K."/>
            <person name="Hosoyama A."/>
            <person name="Yamazoe A."/>
            <person name="Tsuda M."/>
            <person name="Fujita N."/>
            <person name="Kawai F."/>
        </authorList>
    </citation>
    <scope>NUCLEOTIDE SEQUENCE [LARGE SCALE GENOMIC DNA]</scope>
    <source>
        <strain evidence="1 2">203N</strain>
    </source>
</reference>
<dbReference type="EMBL" id="CP013344">
    <property type="protein sequence ID" value="AMU91599.1"/>
    <property type="molecule type" value="Genomic_DNA"/>
</dbReference>
<keyword evidence="2" id="KW-1185">Reference proteome</keyword>
<organism evidence="1 2">
    <name type="scientific">Sphingopyxis macrogoltabida</name>
    <name type="common">Sphingomonas macrogoltabidus</name>
    <dbReference type="NCBI Taxonomy" id="33050"/>
    <lineage>
        <taxon>Bacteria</taxon>
        <taxon>Pseudomonadati</taxon>
        <taxon>Pseudomonadota</taxon>
        <taxon>Alphaproteobacteria</taxon>
        <taxon>Sphingomonadales</taxon>
        <taxon>Sphingomonadaceae</taxon>
        <taxon>Sphingopyxis</taxon>
    </lineage>
</organism>
<dbReference type="InterPro" id="IPR027417">
    <property type="entry name" value="P-loop_NTPase"/>
</dbReference>
<dbReference type="Gene3D" id="3.30.420.240">
    <property type="match status" value="1"/>
</dbReference>
<name>A0AAC9AXL5_SPHMC</name>
<gene>
    <name evidence="1" type="ORF">ATM17_21525</name>
</gene>
<dbReference type="Proteomes" id="UP000076088">
    <property type="component" value="Chromosome"/>
</dbReference>
<accession>A0AAC9AXL5</accession>
<dbReference type="Gene3D" id="3.40.50.300">
    <property type="entry name" value="P-loop containing nucleotide triphosphate hydrolases"/>
    <property type="match status" value="1"/>
</dbReference>
<protein>
    <submittedName>
        <fullName evidence="1">Terminase</fullName>
    </submittedName>
</protein>
<reference evidence="2" key="1">
    <citation type="submission" date="2015-11" db="EMBL/GenBank/DDBJ databases">
        <title>Complete genome sequence of a polyethylene-glycol degrader Sphingopyxis macrogoltabida 203N (NBRC 111659).</title>
        <authorList>
            <person name="Yoshiyuki O."/>
            <person name="Shouta N."/>
            <person name="Nagata Y."/>
            <person name="Numata M."/>
            <person name="Tsuchikane K."/>
            <person name="Hosoyama A."/>
            <person name="Yamazoe A."/>
            <person name="Tsuda M."/>
            <person name="Fujita N."/>
            <person name="Kawai F."/>
        </authorList>
    </citation>
    <scope>NUCLEOTIDE SEQUENCE [LARGE SCALE GENOMIC DNA]</scope>
    <source>
        <strain evidence="2">203N</strain>
    </source>
</reference>